<sequence length="776" mass="84946">MRSYLSLVPISAKVHKRQSRMTRICIILAVFLVTSIFSMADMWTDAETTAMRHNHGDWHIALQNVSEDEAEQIRKNSGVAVSSWYDEINTDAEQNYYIDGKNAVLYGIEESYITDIMKYPTEGVYPQNENEVALSADAKELFSVKIGDEITLDTPMGDVKYTISGFYEDDTEYNDIIGGCCVFMNRKAFDEIRRLNGIESASQFYIRFQNENGLKKTIADIMQQYNLTAENVKENTAVLGMLGASSNESVNGLYPLAVACFVIILIAGVFMISSCMNSNVAQRTKFFGMMRCIGASKQQIIRFVRLEALNWCKTAIPMGCVLGTVTCWILCAILRFFVKGEWVDMPLFAVSINGILCGALVGVITVFIAAHSPAKQAAMVSSVAAVSGNADMSKNVNHAAKTRFLKVETSLGIHHATGTKKNLFLMTGSFALMIVLFLAFSACLDLVHKLLPSVTSKFTPDITIASQDDTNSLDGNLPEKIAEIEGVESAFGMMTRTALSVEVNGNEIEIDLFSHDKTLLDTFKKSVISGDISRVYEDGNYAMAVYNQDNRLDVGDKIKIGNQELEIVCVTSEGVGSVSGAPTVVCSEKTFMRLTGECRFAMISVVLKKDVSEAAVSKIRDLAGDYLFVDNREENSDINGSYWVFRIASYGFLAIISLITVLNITNSISMGVSARIKQYGAMRAVGMGSGQVAKMITAEAVTYAICGTAAGVVLGLLLHYLIYAKVVITHFGGSWNIPFTAIAIVLLLVAFSCIVAIYAPAKRIRNMAITATINEL</sequence>
<comment type="caution">
    <text evidence="10">The sequence shown here is derived from an EMBL/GenBank/DDBJ whole genome shotgun (WGS) entry which is preliminary data.</text>
</comment>
<dbReference type="EMBL" id="QRVL01000010">
    <property type="protein sequence ID" value="RGS38861.1"/>
    <property type="molecule type" value="Genomic_DNA"/>
</dbReference>
<evidence type="ECO:0000256" key="6">
    <source>
        <dbReference type="ARBA" id="ARBA00038076"/>
    </source>
</evidence>
<evidence type="ECO:0000259" key="9">
    <source>
        <dbReference type="Pfam" id="PF12704"/>
    </source>
</evidence>
<dbReference type="GO" id="GO:0022857">
    <property type="term" value="F:transmembrane transporter activity"/>
    <property type="evidence" value="ECO:0007669"/>
    <property type="project" value="TreeGrafter"/>
</dbReference>
<feature type="domain" description="MacB-like periplasmic core" evidence="9">
    <location>
        <begin position="23"/>
        <end position="220"/>
    </location>
</feature>
<feature type="transmembrane region" description="Helical" evidence="7">
    <location>
        <begin position="700"/>
        <end position="723"/>
    </location>
</feature>
<evidence type="ECO:0000256" key="7">
    <source>
        <dbReference type="SAM" id="Phobius"/>
    </source>
</evidence>
<dbReference type="InterPro" id="IPR025857">
    <property type="entry name" value="MacB_PCD"/>
</dbReference>
<feature type="transmembrane region" description="Helical" evidence="7">
    <location>
        <begin position="315"/>
        <end position="338"/>
    </location>
</feature>
<feature type="transmembrane region" description="Helical" evidence="7">
    <location>
        <begin position="735"/>
        <end position="759"/>
    </location>
</feature>
<comment type="subcellular location">
    <subcellularLocation>
        <location evidence="1">Cell membrane</location>
        <topology evidence="1">Multi-pass membrane protein</topology>
    </subcellularLocation>
</comment>
<evidence type="ECO:0000256" key="2">
    <source>
        <dbReference type="ARBA" id="ARBA00022475"/>
    </source>
</evidence>
<dbReference type="Pfam" id="PF12704">
    <property type="entry name" value="MacB_PCD"/>
    <property type="match status" value="1"/>
</dbReference>
<evidence type="ECO:0000313" key="10">
    <source>
        <dbReference type="EMBL" id="RGS38861.1"/>
    </source>
</evidence>
<evidence type="ECO:0000256" key="5">
    <source>
        <dbReference type="ARBA" id="ARBA00023136"/>
    </source>
</evidence>
<feature type="transmembrane region" description="Helical" evidence="7">
    <location>
        <begin position="21"/>
        <end position="43"/>
    </location>
</feature>
<protein>
    <recommendedName>
        <fullName evidence="12">ABC transporter permease</fullName>
    </recommendedName>
</protein>
<keyword evidence="2" id="KW-1003">Cell membrane</keyword>
<feature type="transmembrane region" description="Helical" evidence="7">
    <location>
        <begin position="643"/>
        <end position="665"/>
    </location>
</feature>
<feature type="domain" description="ABC3 transporter permease C-terminal" evidence="8">
    <location>
        <begin position="261"/>
        <end position="369"/>
    </location>
</feature>
<dbReference type="PANTHER" id="PTHR30572">
    <property type="entry name" value="MEMBRANE COMPONENT OF TRANSPORTER-RELATED"/>
    <property type="match status" value="1"/>
</dbReference>
<evidence type="ECO:0000256" key="4">
    <source>
        <dbReference type="ARBA" id="ARBA00022989"/>
    </source>
</evidence>
<keyword evidence="4 7" id="KW-1133">Transmembrane helix</keyword>
<dbReference type="Pfam" id="PF02687">
    <property type="entry name" value="FtsX"/>
    <property type="match status" value="2"/>
</dbReference>
<dbReference type="PANTHER" id="PTHR30572:SF4">
    <property type="entry name" value="ABC TRANSPORTER PERMEASE YTRF"/>
    <property type="match status" value="1"/>
</dbReference>
<name>A0A395VAA7_9FIRM</name>
<evidence type="ECO:0000259" key="8">
    <source>
        <dbReference type="Pfam" id="PF02687"/>
    </source>
</evidence>
<dbReference type="GO" id="GO:0005886">
    <property type="term" value="C:plasma membrane"/>
    <property type="evidence" value="ECO:0007669"/>
    <property type="project" value="UniProtKB-SubCell"/>
</dbReference>
<reference evidence="10 11" key="1">
    <citation type="submission" date="2018-08" db="EMBL/GenBank/DDBJ databases">
        <title>A genome reference for cultivated species of the human gut microbiota.</title>
        <authorList>
            <person name="Zou Y."/>
            <person name="Xue W."/>
            <person name="Luo G."/>
        </authorList>
    </citation>
    <scope>NUCLEOTIDE SEQUENCE [LARGE SCALE GENOMIC DNA]</scope>
    <source>
        <strain evidence="10 11">AF22-12AC</strain>
    </source>
</reference>
<evidence type="ECO:0008006" key="12">
    <source>
        <dbReference type="Google" id="ProtNLM"/>
    </source>
</evidence>
<dbReference type="Proteomes" id="UP000266172">
    <property type="component" value="Unassembled WGS sequence"/>
</dbReference>
<evidence type="ECO:0000313" key="11">
    <source>
        <dbReference type="Proteomes" id="UP000266172"/>
    </source>
</evidence>
<gene>
    <name evidence="10" type="ORF">DWX93_11580</name>
</gene>
<dbReference type="RefSeq" id="WP_118097755.1">
    <property type="nucleotide sequence ID" value="NZ_QRVL01000010.1"/>
</dbReference>
<feature type="transmembrane region" description="Helical" evidence="7">
    <location>
        <begin position="350"/>
        <end position="370"/>
    </location>
</feature>
<comment type="similarity">
    <text evidence="6">Belongs to the ABC-4 integral membrane protein family.</text>
</comment>
<organism evidence="10 11">
    <name type="scientific">Roseburia hominis</name>
    <dbReference type="NCBI Taxonomy" id="301301"/>
    <lineage>
        <taxon>Bacteria</taxon>
        <taxon>Bacillati</taxon>
        <taxon>Bacillota</taxon>
        <taxon>Clostridia</taxon>
        <taxon>Lachnospirales</taxon>
        <taxon>Lachnospiraceae</taxon>
        <taxon>Roseburia</taxon>
    </lineage>
</organism>
<dbReference type="InterPro" id="IPR050250">
    <property type="entry name" value="Macrolide_Exporter_MacB"/>
</dbReference>
<evidence type="ECO:0000256" key="1">
    <source>
        <dbReference type="ARBA" id="ARBA00004651"/>
    </source>
</evidence>
<accession>A0A395VAA7</accession>
<keyword evidence="5 7" id="KW-0472">Membrane</keyword>
<feature type="transmembrane region" description="Helical" evidence="7">
    <location>
        <begin position="253"/>
        <end position="273"/>
    </location>
</feature>
<feature type="domain" description="ABC3 transporter permease C-terminal" evidence="8">
    <location>
        <begin position="652"/>
        <end position="768"/>
    </location>
</feature>
<dbReference type="InterPro" id="IPR003838">
    <property type="entry name" value="ABC3_permease_C"/>
</dbReference>
<dbReference type="AlphaFoldDB" id="A0A395VAA7"/>
<evidence type="ECO:0000256" key="3">
    <source>
        <dbReference type="ARBA" id="ARBA00022692"/>
    </source>
</evidence>
<proteinExistence type="inferred from homology"/>
<keyword evidence="3 7" id="KW-0812">Transmembrane</keyword>
<feature type="transmembrane region" description="Helical" evidence="7">
    <location>
        <begin position="423"/>
        <end position="447"/>
    </location>
</feature>